<comment type="caution">
    <text evidence="2">The sequence shown here is derived from an EMBL/GenBank/DDBJ whole genome shotgun (WGS) entry which is preliminary data.</text>
</comment>
<reference evidence="2 3" key="1">
    <citation type="submission" date="2019-05" db="EMBL/GenBank/DDBJ databases">
        <title>Another draft genome of Portunus trituberculatus and its Hox gene families provides insights of decapod evolution.</title>
        <authorList>
            <person name="Jeong J.-H."/>
            <person name="Song I."/>
            <person name="Kim S."/>
            <person name="Choi T."/>
            <person name="Kim D."/>
            <person name="Ryu S."/>
            <person name="Kim W."/>
        </authorList>
    </citation>
    <scope>NUCLEOTIDE SEQUENCE [LARGE SCALE GENOMIC DNA]</scope>
    <source>
        <tissue evidence="2">Muscle</tissue>
    </source>
</reference>
<protein>
    <submittedName>
        <fullName evidence="2">Uncharacterized protein</fullName>
    </submittedName>
</protein>
<evidence type="ECO:0000313" key="2">
    <source>
        <dbReference type="EMBL" id="MPC60863.1"/>
    </source>
</evidence>
<dbReference type="Proteomes" id="UP000324222">
    <property type="component" value="Unassembled WGS sequence"/>
</dbReference>
<evidence type="ECO:0000256" key="1">
    <source>
        <dbReference type="SAM" id="MobiDB-lite"/>
    </source>
</evidence>
<dbReference type="EMBL" id="VSRR010017975">
    <property type="protein sequence ID" value="MPC60863.1"/>
    <property type="molecule type" value="Genomic_DNA"/>
</dbReference>
<dbReference type="AlphaFoldDB" id="A0A5B7GTC4"/>
<name>A0A5B7GTC4_PORTR</name>
<evidence type="ECO:0000313" key="3">
    <source>
        <dbReference type="Proteomes" id="UP000324222"/>
    </source>
</evidence>
<accession>A0A5B7GTC4</accession>
<feature type="compositionally biased region" description="Polar residues" evidence="1">
    <location>
        <begin position="150"/>
        <end position="159"/>
    </location>
</feature>
<keyword evidence="3" id="KW-1185">Reference proteome</keyword>
<sequence>MVDLSHPALAAAAAAAAPALLVPPGLHQCKITVCWWCGRRTSLARHQESPASSLKGTVGPVGVVVSIQFNHVSWTSNDGPPCRGELSCLSGILGAARAAWRIGPGPPGLRLSWAETGSSPRPPPGLAPLPHTSAAVPTPPGPGFPPDETGNMNDTSFSR</sequence>
<organism evidence="2 3">
    <name type="scientific">Portunus trituberculatus</name>
    <name type="common">Swimming crab</name>
    <name type="synonym">Neptunus trituberculatus</name>
    <dbReference type="NCBI Taxonomy" id="210409"/>
    <lineage>
        <taxon>Eukaryota</taxon>
        <taxon>Metazoa</taxon>
        <taxon>Ecdysozoa</taxon>
        <taxon>Arthropoda</taxon>
        <taxon>Crustacea</taxon>
        <taxon>Multicrustacea</taxon>
        <taxon>Malacostraca</taxon>
        <taxon>Eumalacostraca</taxon>
        <taxon>Eucarida</taxon>
        <taxon>Decapoda</taxon>
        <taxon>Pleocyemata</taxon>
        <taxon>Brachyura</taxon>
        <taxon>Eubrachyura</taxon>
        <taxon>Portunoidea</taxon>
        <taxon>Portunidae</taxon>
        <taxon>Portuninae</taxon>
        <taxon>Portunus</taxon>
    </lineage>
</organism>
<proteinExistence type="predicted"/>
<gene>
    <name evidence="2" type="ORF">E2C01_054922</name>
</gene>
<feature type="region of interest" description="Disordered" evidence="1">
    <location>
        <begin position="111"/>
        <end position="159"/>
    </location>
</feature>